<feature type="non-terminal residue" evidence="2">
    <location>
        <position position="133"/>
    </location>
</feature>
<accession>A0AAN9A1W1</accession>
<evidence type="ECO:0000313" key="2">
    <source>
        <dbReference type="EMBL" id="KAK7071289.1"/>
    </source>
</evidence>
<dbReference type="AlphaFoldDB" id="A0AAN9A1W1"/>
<protein>
    <recommendedName>
        <fullName evidence="1">Alpha 1,4-glycosyltransferase domain-containing protein</fullName>
    </recommendedName>
</protein>
<name>A0AAN9A1W1_HALRR</name>
<dbReference type="EMBL" id="JAXCGZ010015104">
    <property type="protein sequence ID" value="KAK7071289.1"/>
    <property type="molecule type" value="Genomic_DNA"/>
</dbReference>
<evidence type="ECO:0000259" key="1">
    <source>
        <dbReference type="Pfam" id="PF04572"/>
    </source>
</evidence>
<proteinExistence type="predicted"/>
<dbReference type="InterPro" id="IPR007652">
    <property type="entry name" value="A1-4-GlycosylTfrase_dom"/>
</dbReference>
<keyword evidence="3" id="KW-1185">Reference proteome</keyword>
<feature type="domain" description="Alpha 1,4-glycosyltransferase" evidence="1">
    <location>
        <begin position="5"/>
        <end position="125"/>
    </location>
</feature>
<evidence type="ECO:0000313" key="3">
    <source>
        <dbReference type="Proteomes" id="UP001381693"/>
    </source>
</evidence>
<gene>
    <name evidence="2" type="ORF">SK128_001183</name>
</gene>
<reference evidence="2 3" key="1">
    <citation type="submission" date="2023-11" db="EMBL/GenBank/DDBJ databases">
        <title>Halocaridina rubra genome assembly.</title>
        <authorList>
            <person name="Smith C."/>
        </authorList>
    </citation>
    <scope>NUCLEOTIDE SEQUENCE [LARGE SCALE GENOMIC DNA]</scope>
    <source>
        <strain evidence="2">EP-1</strain>
        <tissue evidence="2">Whole</tissue>
    </source>
</reference>
<comment type="caution">
    <text evidence="2">The sequence shown here is derived from an EMBL/GenBank/DDBJ whole genome shotgun (WGS) entry which is preliminary data.</text>
</comment>
<dbReference type="Pfam" id="PF04572">
    <property type="entry name" value="Gb3_synth"/>
    <property type="match status" value="1"/>
</dbReference>
<organism evidence="2 3">
    <name type="scientific">Halocaridina rubra</name>
    <name type="common">Hawaiian red shrimp</name>
    <dbReference type="NCBI Taxonomy" id="373956"/>
    <lineage>
        <taxon>Eukaryota</taxon>
        <taxon>Metazoa</taxon>
        <taxon>Ecdysozoa</taxon>
        <taxon>Arthropoda</taxon>
        <taxon>Crustacea</taxon>
        <taxon>Multicrustacea</taxon>
        <taxon>Malacostraca</taxon>
        <taxon>Eumalacostraca</taxon>
        <taxon>Eucarida</taxon>
        <taxon>Decapoda</taxon>
        <taxon>Pleocyemata</taxon>
        <taxon>Caridea</taxon>
        <taxon>Atyoidea</taxon>
        <taxon>Atyidae</taxon>
        <taxon>Halocaridina</taxon>
    </lineage>
</organism>
<dbReference type="Proteomes" id="UP001381693">
    <property type="component" value="Unassembled WGS sequence"/>
</dbReference>
<sequence length="133" mass="15093">LMRRELPNSFLSVNTTSIGPALFRKCLDLYCPGKLNNTVSQEEYQSCQDIIIFPTKYFYPFHYDYDKIMKIFVTGGGFGKKFLKLTEAYTLHLYGSLTNVFTANLKSDSVLAETVRKNCPAVYGAADIHNLDL</sequence>
<feature type="non-terminal residue" evidence="2">
    <location>
        <position position="1"/>
    </location>
</feature>